<reference evidence="2" key="1">
    <citation type="submission" date="2005-09" db="EMBL/GenBank/DDBJ databases">
        <title>Complete genome sequence of Clostridium kluyveri and comparative genomics of Clostridia species.</title>
        <authorList>
            <person name="Inui M."/>
            <person name="Nonaka H."/>
            <person name="Shinoda Y."/>
            <person name="Ikenaga Y."/>
            <person name="Abe M."/>
            <person name="Naito K."/>
            <person name="Vertes A.A."/>
            <person name="Yukawa H."/>
        </authorList>
    </citation>
    <scope>NUCLEOTIDE SEQUENCE [LARGE SCALE GENOMIC DNA]</scope>
    <source>
        <strain evidence="2">NBRC 12016</strain>
    </source>
</reference>
<dbReference type="HOGENOM" id="CLU_1076479_0_0_9"/>
<dbReference type="KEGG" id="ckr:CKR_2179"/>
<name>B9E405_CLOK1</name>
<dbReference type="Proteomes" id="UP000007969">
    <property type="component" value="Chromosome"/>
</dbReference>
<dbReference type="AlphaFoldDB" id="B9E405"/>
<sequence length="258" mass="28442">MIKVGGVNMHNNQNSVSINYYVNGLKHSHWEIIEDNCLGDFIEDDSLDCFHERYLNNHCSPVYHRNNYNLKYDFCNICPPGFAGVNGDEYCMAGLRAVLGYLKNVGATDIIIETIAPEPAVNNQSIIRFYPDANNIYTAALVQFSNGEIVSICQMELIQSTFLIGNSYDFRTSTLKAALDTTISEIPKGYKQCCQEQLRILFANNIGNRVLNIDTSRNNAISGEGNIVRATGANTAVISLPGNDGAAVNLCFVSSVSF</sequence>
<evidence type="ECO:0000313" key="1">
    <source>
        <dbReference type="EMBL" id="BAH07230.1"/>
    </source>
</evidence>
<organism evidence="1 2">
    <name type="scientific">Clostridium kluyveri (strain NBRC 12016)</name>
    <dbReference type="NCBI Taxonomy" id="583346"/>
    <lineage>
        <taxon>Bacteria</taxon>
        <taxon>Bacillati</taxon>
        <taxon>Bacillota</taxon>
        <taxon>Clostridia</taxon>
        <taxon>Eubacteriales</taxon>
        <taxon>Clostridiaceae</taxon>
        <taxon>Clostridium</taxon>
    </lineage>
</organism>
<proteinExistence type="predicted"/>
<protein>
    <submittedName>
        <fullName evidence="1">Uncharacterized protein</fullName>
    </submittedName>
</protein>
<gene>
    <name evidence="1" type="ordered locus">CKR_2179</name>
</gene>
<evidence type="ECO:0000313" key="2">
    <source>
        <dbReference type="Proteomes" id="UP000007969"/>
    </source>
</evidence>
<accession>B9E405</accession>
<dbReference type="EMBL" id="AP009049">
    <property type="protein sequence ID" value="BAH07230.1"/>
    <property type="molecule type" value="Genomic_DNA"/>
</dbReference>